<dbReference type="EMBL" id="JBHUOP010000007">
    <property type="protein sequence ID" value="MFD2841643.1"/>
    <property type="molecule type" value="Genomic_DNA"/>
</dbReference>
<dbReference type="Pfam" id="PF18959">
    <property type="entry name" value="DUF5701"/>
    <property type="match status" value="1"/>
</dbReference>
<evidence type="ECO:0000313" key="2">
    <source>
        <dbReference type="Proteomes" id="UP001597391"/>
    </source>
</evidence>
<dbReference type="InterPro" id="IPR043755">
    <property type="entry name" value="DUF5701"/>
</dbReference>
<dbReference type="Proteomes" id="UP001597391">
    <property type="component" value="Unassembled WGS sequence"/>
</dbReference>
<evidence type="ECO:0000313" key="1">
    <source>
        <dbReference type="EMBL" id="MFD2841643.1"/>
    </source>
</evidence>
<comment type="caution">
    <text evidence="1">The sequence shown here is derived from an EMBL/GenBank/DDBJ whole genome shotgun (WGS) entry which is preliminary data.</text>
</comment>
<name>A0ABW5XIS3_9MICO</name>
<organism evidence="1 2">
    <name type="scientific">Populibacterium corticicola</name>
    <dbReference type="NCBI Taxonomy" id="1812826"/>
    <lineage>
        <taxon>Bacteria</taxon>
        <taxon>Bacillati</taxon>
        <taxon>Actinomycetota</taxon>
        <taxon>Actinomycetes</taxon>
        <taxon>Micrococcales</taxon>
        <taxon>Jonesiaceae</taxon>
        <taxon>Populibacterium</taxon>
    </lineage>
</organism>
<sequence>MTASPGSPHDQDAQHRTQPTALPSLAEQVDRLVANGIPKLTDVSAETLRNFAEAHGADRTDALLVINREQAQPSGLAPLLNRAGKPGFVVTDMTDVDDFTPTEVEAPNAAIYLVHDLDRGDHLANWSPAEAIPEIAGRNRSPLLLHEGIFWVLQNPQALERNLCFMTVGSRLRKSNGRFDSRTPAIWISNGTGRDGTERRNAPKVGWCWWNNRHTWLGFASASHRSA</sequence>
<reference evidence="2" key="1">
    <citation type="journal article" date="2019" name="Int. J. Syst. Evol. Microbiol.">
        <title>The Global Catalogue of Microorganisms (GCM) 10K type strain sequencing project: providing services to taxonomists for standard genome sequencing and annotation.</title>
        <authorList>
            <consortium name="The Broad Institute Genomics Platform"/>
            <consortium name="The Broad Institute Genome Sequencing Center for Infectious Disease"/>
            <person name="Wu L."/>
            <person name="Ma J."/>
        </authorList>
    </citation>
    <scope>NUCLEOTIDE SEQUENCE [LARGE SCALE GENOMIC DNA]</scope>
    <source>
        <strain evidence="2">KCTC 33576</strain>
    </source>
</reference>
<protein>
    <submittedName>
        <fullName evidence="1">DUF5701 family protein</fullName>
    </submittedName>
</protein>
<gene>
    <name evidence="1" type="ORF">ACFSYH_13840</name>
</gene>
<keyword evidence="2" id="KW-1185">Reference proteome</keyword>
<dbReference type="RefSeq" id="WP_377467864.1">
    <property type="nucleotide sequence ID" value="NZ_JBHUOP010000007.1"/>
</dbReference>
<accession>A0ABW5XIS3</accession>
<proteinExistence type="predicted"/>